<evidence type="ECO:0000313" key="8">
    <source>
        <dbReference type="Proteomes" id="UP000254589"/>
    </source>
</evidence>
<comment type="catalytic activity">
    <reaction evidence="4">
        <text>D-glyceraldehyde + 3-hydroxypyruvate = 2-dehydro-D-galactonate</text>
        <dbReference type="Rhea" id="RHEA:80051"/>
        <dbReference type="ChEBI" id="CHEBI:17180"/>
        <dbReference type="ChEBI" id="CHEBI:17378"/>
        <dbReference type="ChEBI" id="CHEBI:28023"/>
    </reaction>
</comment>
<feature type="domain" description="HpcH/HpaI aldolase/citrate lyase" evidence="6">
    <location>
        <begin position="25"/>
        <end position="249"/>
    </location>
</feature>
<dbReference type="InterPro" id="IPR040442">
    <property type="entry name" value="Pyrv_kinase-like_dom_sf"/>
</dbReference>
<name>A0AAJ5D2Q7_PANPU</name>
<dbReference type="EC" id="4.1.2.-" evidence="7"/>
<sequence>MTDYDLRGMTLENAFKHTLARRVPQIGLWLGLASPYTAEMFGSIGFDWLVIDNEHAPNSIETTLAQLQALEGSTSHAVVRASCDSDVEIKRWTDIGVQTLLIPMIESEEQARRVVSAMRYPPRGHRGVGATLARASRWQQVPDYLHRANDQMCTLLQVESRAGLDALTAICSVDGVDGVFIGPADLAASLGHLGNAAHPEVQGAIGGAIDTIVKSGKAAGILTGDLELARNYLARGATFVAVGSDVSILMSGAKALRSLY</sequence>
<accession>A0AAJ5D2Q7</accession>
<organism evidence="7 8">
    <name type="scientific">Pandoraea pulmonicola</name>
    <dbReference type="NCBI Taxonomy" id="93221"/>
    <lineage>
        <taxon>Bacteria</taxon>
        <taxon>Pseudomonadati</taxon>
        <taxon>Pseudomonadota</taxon>
        <taxon>Betaproteobacteria</taxon>
        <taxon>Burkholderiales</taxon>
        <taxon>Burkholderiaceae</taxon>
        <taxon>Pandoraea</taxon>
    </lineage>
</organism>
<evidence type="ECO:0000313" key="7">
    <source>
        <dbReference type="EMBL" id="SUA92977.1"/>
    </source>
</evidence>
<evidence type="ECO:0000259" key="6">
    <source>
        <dbReference type="Pfam" id="PF03328"/>
    </source>
</evidence>
<comment type="caution">
    <text evidence="7">The sequence shown here is derived from an EMBL/GenBank/DDBJ whole genome shotgun (WGS) entry which is preliminary data.</text>
</comment>
<dbReference type="PANTHER" id="PTHR30502">
    <property type="entry name" value="2-KETO-3-DEOXY-L-RHAMNONATE ALDOLASE"/>
    <property type="match status" value="1"/>
</dbReference>
<dbReference type="Gene3D" id="3.20.20.60">
    <property type="entry name" value="Phosphoenolpyruvate-binding domains"/>
    <property type="match status" value="1"/>
</dbReference>
<dbReference type="InterPro" id="IPR015813">
    <property type="entry name" value="Pyrv/PenolPyrv_kinase-like_dom"/>
</dbReference>
<keyword evidence="1" id="KW-0479">Metal-binding</keyword>
<comment type="catalytic activity">
    <reaction evidence="5">
        <text>D-glyceraldehyde + 3-hydroxypyruvate = (3R,4S,5R)-3,4,5,6-tetrahydroxy-2-oxohexanoate</text>
        <dbReference type="Rhea" id="RHEA:80047"/>
        <dbReference type="ChEBI" id="CHEBI:17180"/>
        <dbReference type="ChEBI" id="CHEBI:17378"/>
        <dbReference type="ChEBI" id="CHEBI:231434"/>
    </reaction>
</comment>
<dbReference type="Pfam" id="PF03328">
    <property type="entry name" value="HpcH_HpaI"/>
    <property type="match status" value="1"/>
</dbReference>
<dbReference type="SUPFAM" id="SSF51621">
    <property type="entry name" value="Phosphoenolpyruvate/pyruvate domain"/>
    <property type="match status" value="1"/>
</dbReference>
<evidence type="ECO:0000256" key="4">
    <source>
        <dbReference type="ARBA" id="ARBA00051339"/>
    </source>
</evidence>
<dbReference type="InterPro" id="IPR005000">
    <property type="entry name" value="Aldolase/citrate-lyase_domain"/>
</dbReference>
<evidence type="ECO:0000256" key="1">
    <source>
        <dbReference type="ARBA" id="ARBA00022723"/>
    </source>
</evidence>
<evidence type="ECO:0000256" key="5">
    <source>
        <dbReference type="ARBA" id="ARBA00051592"/>
    </source>
</evidence>
<dbReference type="GO" id="GO:0016832">
    <property type="term" value="F:aldehyde-lyase activity"/>
    <property type="evidence" value="ECO:0007669"/>
    <property type="project" value="UniProtKB-ARBA"/>
</dbReference>
<dbReference type="InterPro" id="IPR050251">
    <property type="entry name" value="HpcH-HpaI_aldolase"/>
</dbReference>
<evidence type="ECO:0000256" key="3">
    <source>
        <dbReference type="ARBA" id="ARBA00045074"/>
    </source>
</evidence>
<comment type="catalytic activity">
    <reaction evidence="3">
        <text>D-glyceraldehyde + pyruvate = 2-dehydro-3-deoxy-L-galactonate</text>
        <dbReference type="Rhea" id="RHEA:80055"/>
        <dbReference type="ChEBI" id="CHEBI:15361"/>
        <dbReference type="ChEBI" id="CHEBI:17378"/>
        <dbReference type="ChEBI" id="CHEBI:75545"/>
    </reaction>
</comment>
<dbReference type="EMBL" id="UGSJ01000001">
    <property type="protein sequence ID" value="SUA92977.1"/>
    <property type="molecule type" value="Genomic_DNA"/>
</dbReference>
<protein>
    <submittedName>
        <fullName evidence="7">4-hydroxy-2-oxo-heptane-1,7-dioate aldolase</fullName>
        <ecNumber evidence="7">4.1.2.-</ecNumber>
    </submittedName>
</protein>
<dbReference type="AlphaFoldDB" id="A0AAJ5D2Q7"/>
<dbReference type="GO" id="GO:0046872">
    <property type="term" value="F:metal ion binding"/>
    <property type="evidence" value="ECO:0007669"/>
    <property type="project" value="UniProtKB-KW"/>
</dbReference>
<reference evidence="7 8" key="1">
    <citation type="submission" date="2018-06" db="EMBL/GenBank/DDBJ databases">
        <authorList>
            <consortium name="Pathogen Informatics"/>
            <person name="Doyle S."/>
        </authorList>
    </citation>
    <scope>NUCLEOTIDE SEQUENCE [LARGE SCALE GENOMIC DNA]</scope>
    <source>
        <strain evidence="7 8">NCTC13159</strain>
    </source>
</reference>
<keyword evidence="2 7" id="KW-0456">Lyase</keyword>
<dbReference type="FunFam" id="3.20.20.60:FF:000004">
    <property type="entry name" value="5-keto-4-deoxy-D-glucarate aldolase"/>
    <property type="match status" value="1"/>
</dbReference>
<dbReference type="Proteomes" id="UP000254589">
    <property type="component" value="Unassembled WGS sequence"/>
</dbReference>
<gene>
    <name evidence="7" type="primary">hpcH_2</name>
    <name evidence="7" type="ORF">NCTC13159_04522</name>
</gene>
<evidence type="ECO:0000256" key="2">
    <source>
        <dbReference type="ARBA" id="ARBA00023239"/>
    </source>
</evidence>
<proteinExistence type="predicted"/>
<dbReference type="GO" id="GO:0005737">
    <property type="term" value="C:cytoplasm"/>
    <property type="evidence" value="ECO:0007669"/>
    <property type="project" value="UniProtKB-ARBA"/>
</dbReference>
<dbReference type="PANTHER" id="PTHR30502:SF4">
    <property type="entry name" value="5-KETO-4-DEOXY-D-GLUCARATE ALDOLASE"/>
    <property type="match status" value="1"/>
</dbReference>